<feature type="region of interest" description="Disordered" evidence="3">
    <location>
        <begin position="798"/>
        <end position="848"/>
    </location>
</feature>
<feature type="region of interest" description="Disordered" evidence="3">
    <location>
        <begin position="1076"/>
        <end position="1187"/>
    </location>
</feature>
<feature type="compositionally biased region" description="Polar residues" evidence="3">
    <location>
        <begin position="1177"/>
        <end position="1187"/>
    </location>
</feature>
<dbReference type="SMART" id="SM00297">
    <property type="entry name" value="BROMO"/>
    <property type="match status" value="1"/>
</dbReference>
<dbReference type="GO" id="GO:0002244">
    <property type="term" value="P:hematopoietic progenitor cell differentiation"/>
    <property type="evidence" value="ECO:0007669"/>
    <property type="project" value="Ensembl"/>
</dbReference>
<evidence type="ECO:0000256" key="1">
    <source>
        <dbReference type="ARBA" id="ARBA00023117"/>
    </source>
</evidence>
<dbReference type="CDD" id="cd05509">
    <property type="entry name" value="Bromo_gcn5_like"/>
    <property type="match status" value="1"/>
</dbReference>
<dbReference type="Proteomes" id="UP000005226">
    <property type="component" value="Chromosome 9"/>
</dbReference>
<reference evidence="5" key="2">
    <citation type="submission" date="2025-08" db="UniProtKB">
        <authorList>
            <consortium name="Ensembl"/>
        </authorList>
    </citation>
    <scope>IDENTIFICATION</scope>
</reference>
<evidence type="ECO:0000256" key="2">
    <source>
        <dbReference type="PROSITE-ProRule" id="PRU00035"/>
    </source>
</evidence>
<dbReference type="PROSITE" id="PS50014">
    <property type="entry name" value="BROMODOMAIN_2"/>
    <property type="match status" value="1"/>
</dbReference>
<evidence type="ECO:0000313" key="6">
    <source>
        <dbReference type="Proteomes" id="UP000005226"/>
    </source>
</evidence>
<dbReference type="InterPro" id="IPR001487">
    <property type="entry name" value="Bromodomain"/>
</dbReference>
<feature type="compositionally biased region" description="Basic residues" evidence="3">
    <location>
        <begin position="197"/>
        <end position="208"/>
    </location>
</feature>
<gene>
    <name evidence="5" type="primary">LOC101075377</name>
</gene>
<dbReference type="PANTHER" id="PTHR47092">
    <property type="entry name" value="CAT EYE SYNDROME CRITICAL REGION PROTEIN 2"/>
    <property type="match status" value="1"/>
</dbReference>
<dbReference type="Ensembl" id="ENSTRUT00000066966.1">
    <property type="protein sequence ID" value="ENSTRUP00000080274.1"/>
    <property type="gene ID" value="ENSTRUG00000024701.2"/>
</dbReference>
<feature type="compositionally biased region" description="Basic residues" evidence="3">
    <location>
        <begin position="541"/>
        <end position="550"/>
    </location>
</feature>
<name>A0A674P366_TAKRU</name>
<feature type="region of interest" description="Disordered" evidence="3">
    <location>
        <begin position="312"/>
        <end position="336"/>
    </location>
</feature>
<dbReference type="Pfam" id="PF00439">
    <property type="entry name" value="Bromodomain"/>
    <property type="match status" value="1"/>
</dbReference>
<dbReference type="Gene3D" id="1.20.920.10">
    <property type="entry name" value="Bromodomain-like"/>
    <property type="match status" value="1"/>
</dbReference>
<feature type="region of interest" description="Disordered" evidence="3">
    <location>
        <begin position="525"/>
        <end position="607"/>
    </location>
</feature>
<feature type="region of interest" description="Disordered" evidence="3">
    <location>
        <begin position="1020"/>
        <end position="1052"/>
    </location>
</feature>
<protein>
    <submittedName>
        <fullName evidence="5">CECR2 histone acetyl-lysine reader</fullName>
    </submittedName>
</protein>
<dbReference type="GO" id="GO:0090537">
    <property type="term" value="C:CERF complex"/>
    <property type="evidence" value="ECO:0007669"/>
    <property type="project" value="InterPro"/>
</dbReference>
<dbReference type="InterPro" id="IPR029614">
    <property type="entry name" value="CECR2"/>
</dbReference>
<feature type="region of interest" description="Disordered" evidence="3">
    <location>
        <begin position="681"/>
        <end position="749"/>
    </location>
</feature>
<feature type="compositionally biased region" description="Polar residues" evidence="3">
    <location>
        <begin position="1228"/>
        <end position="1239"/>
    </location>
</feature>
<feature type="region of interest" description="Disordered" evidence="3">
    <location>
        <begin position="1219"/>
        <end position="1317"/>
    </location>
</feature>
<feature type="compositionally biased region" description="Polar residues" evidence="3">
    <location>
        <begin position="1281"/>
        <end position="1292"/>
    </location>
</feature>
<keyword evidence="1 2" id="KW-0103">Bromodomain</keyword>
<feature type="compositionally biased region" description="Basic and acidic residues" evidence="3">
    <location>
        <begin position="530"/>
        <end position="540"/>
    </location>
</feature>
<evidence type="ECO:0000313" key="5">
    <source>
        <dbReference type="Ensembl" id="ENSTRUP00000080274.1"/>
    </source>
</evidence>
<feature type="compositionally biased region" description="Low complexity" evidence="3">
    <location>
        <begin position="1083"/>
        <end position="1103"/>
    </location>
</feature>
<keyword evidence="6" id="KW-1185">Reference proteome</keyword>
<dbReference type="GO" id="GO:0007338">
    <property type="term" value="P:single fertilization"/>
    <property type="evidence" value="ECO:0007669"/>
    <property type="project" value="TreeGrafter"/>
</dbReference>
<feature type="compositionally biased region" description="Basic and acidic residues" evidence="3">
    <location>
        <begin position="1161"/>
        <end position="1176"/>
    </location>
</feature>
<dbReference type="PROSITE" id="PS00633">
    <property type="entry name" value="BROMODOMAIN_1"/>
    <property type="match status" value="1"/>
</dbReference>
<feature type="compositionally biased region" description="Polar residues" evidence="3">
    <location>
        <begin position="1106"/>
        <end position="1123"/>
    </location>
</feature>
<organism evidence="5 6">
    <name type="scientific">Takifugu rubripes</name>
    <name type="common">Japanese pufferfish</name>
    <name type="synonym">Fugu rubripes</name>
    <dbReference type="NCBI Taxonomy" id="31033"/>
    <lineage>
        <taxon>Eukaryota</taxon>
        <taxon>Metazoa</taxon>
        <taxon>Chordata</taxon>
        <taxon>Craniata</taxon>
        <taxon>Vertebrata</taxon>
        <taxon>Euteleostomi</taxon>
        <taxon>Actinopterygii</taxon>
        <taxon>Neopterygii</taxon>
        <taxon>Teleostei</taxon>
        <taxon>Neoteleostei</taxon>
        <taxon>Acanthomorphata</taxon>
        <taxon>Eupercaria</taxon>
        <taxon>Tetraodontiformes</taxon>
        <taxon>Tetradontoidea</taxon>
        <taxon>Tetraodontidae</taxon>
        <taxon>Takifugu</taxon>
    </lineage>
</organism>
<dbReference type="PRINTS" id="PR00503">
    <property type="entry name" value="BROMODOMAIN"/>
</dbReference>
<reference evidence="5 6" key="1">
    <citation type="journal article" date="2011" name="Genome Biol. Evol.">
        <title>Integration of the genetic map and genome assembly of fugu facilitates insights into distinct features of genome evolution in teleosts and mammals.</title>
        <authorList>
            <person name="Kai W."/>
            <person name="Kikuchi K."/>
            <person name="Tohari S."/>
            <person name="Chew A.K."/>
            <person name="Tay A."/>
            <person name="Fujiwara A."/>
            <person name="Hosoya S."/>
            <person name="Suetake H."/>
            <person name="Naruse K."/>
            <person name="Brenner S."/>
            <person name="Suzuki Y."/>
            <person name="Venkatesh B."/>
        </authorList>
    </citation>
    <scope>NUCLEOTIDE SEQUENCE [LARGE SCALE GENOMIC DNA]</scope>
</reference>
<feature type="compositionally biased region" description="Acidic residues" evidence="3">
    <location>
        <begin position="217"/>
        <end position="230"/>
    </location>
</feature>
<accession>A0A674P366</accession>
<feature type="compositionally biased region" description="Polar residues" evidence="3">
    <location>
        <begin position="878"/>
        <end position="887"/>
    </location>
</feature>
<feature type="compositionally biased region" description="Polar residues" evidence="3">
    <location>
        <begin position="818"/>
        <end position="832"/>
    </location>
</feature>
<feature type="compositionally biased region" description="Polar residues" evidence="3">
    <location>
        <begin position="1033"/>
        <end position="1052"/>
    </location>
</feature>
<evidence type="ECO:0000256" key="3">
    <source>
        <dbReference type="SAM" id="MobiDB-lite"/>
    </source>
</evidence>
<dbReference type="InParanoid" id="A0A674P366"/>
<dbReference type="InterPro" id="IPR036427">
    <property type="entry name" value="Bromodomain-like_sf"/>
</dbReference>
<dbReference type="GeneTree" id="ENSGT00940000160360"/>
<feature type="compositionally biased region" description="Polar residues" evidence="3">
    <location>
        <begin position="919"/>
        <end position="929"/>
    </location>
</feature>
<dbReference type="GO" id="GO:0006338">
    <property type="term" value="P:chromatin remodeling"/>
    <property type="evidence" value="ECO:0007669"/>
    <property type="project" value="InterPro"/>
</dbReference>
<reference evidence="5" key="3">
    <citation type="submission" date="2025-09" db="UniProtKB">
        <authorList>
            <consortium name="Ensembl"/>
        </authorList>
    </citation>
    <scope>IDENTIFICATION</scope>
</reference>
<feature type="compositionally biased region" description="Low complexity" evidence="3">
    <location>
        <begin position="597"/>
        <end position="607"/>
    </location>
</feature>
<dbReference type="OMA" id="GHTMHPM"/>
<proteinExistence type="predicted"/>
<feature type="region of interest" description="Disordered" evidence="3">
    <location>
        <begin position="181"/>
        <end position="230"/>
    </location>
</feature>
<feature type="compositionally biased region" description="Polar residues" evidence="3">
    <location>
        <begin position="1250"/>
        <end position="1264"/>
    </location>
</feature>
<dbReference type="SUPFAM" id="SSF47370">
    <property type="entry name" value="Bromodomain"/>
    <property type="match status" value="1"/>
</dbReference>
<feature type="region of interest" description="Disordered" evidence="3">
    <location>
        <begin position="865"/>
        <end position="940"/>
    </location>
</feature>
<feature type="domain" description="Bromo" evidence="4">
    <location>
        <begin position="432"/>
        <end position="502"/>
    </location>
</feature>
<dbReference type="InterPro" id="IPR018359">
    <property type="entry name" value="Bromodomain_CS"/>
</dbReference>
<feature type="compositionally biased region" description="Low complexity" evidence="3">
    <location>
        <begin position="1131"/>
        <end position="1145"/>
    </location>
</feature>
<dbReference type="PANTHER" id="PTHR47092:SF1">
    <property type="entry name" value="CHROMATIN REMODELING REGULATOR CECR2"/>
    <property type="match status" value="1"/>
</dbReference>
<dbReference type="FunCoup" id="A0A674P366">
    <property type="interactions" value="678"/>
</dbReference>
<sequence>MHLCVLLLHNTEDGQCLYIDFKSLLSTNSGILGQPKDRLIGHSTLPIGMNELEKALSEQDFIFLGDLIACLLQGCYQRTDITPESFSSYLNDIISYRWELEEGKPNPLRDGPFEKLPLRTQVELLHRLCDYRLDAADVFDLLKGLDSDSLRVEPLGQDGNGALYWYFYGTRMYKEEPVKWNAEKNRSEPSELTLPDRKKRGRPPKKRKHEDPQLSDVDSEATEGNTENEQEDVCQITGCKRGPWSLVCETEEQWVSLAESIKDKTSPQDRHLYRIISQNFLPEIRSMIEHKEHEQKQKLLDPKPVRISQRFSDGYNQKEEDNQISIAEDEKRKDEELDRQALLAEQRREEERLLQEEQQREKMEKIKAVEERAKRRMMREEKAMLLSQGKDLPSELLNLDPSSPAPRTKRNKEFYELDDDYTALYKVLEALKSHKDAWPFLEPVDESYAPNYHEIIKTPMDLSTIERKINDGEYITKEEFIADVKLMFENCAEYNGDESEYTIMAESLERCFNRALLKHFPSEDADTDEEFHINKEEKERKDKKRNRNSKHLGPESLIKATEQVQRKRNFHGDKGNTPSEEDYKLSRPLPPPHWATGPHHQQGLPPGQQHIRERDVRRMYHPGQQFHHLPNTNGAHMYAPRMPMDSRFGYPTYIPRHGNPSLNHVPPNFNMQHHRVERCHVGPRYPMGHDPNHQQPHHQQQPPYMGPTHGPSLGPRPIALQSGPPPEASMYPSHHHPEGMNMHPIGNRPTQYNFPGLRPHGIGPSNMWPGMNHQERPNGICTQDPSAMRNFTYGGIPPPVGHKPWPEAAGYPHPPPNAQYQMSAAVSSQLPMSTRPPVPHTDSTGRTHLASMLDSPEMLALQQLSASSGPPAGAPHQQMGNFQQSAPPSGIGSIPTHPSQQPPPAPEVQLLHPARDNGPDSQPSQQTDMQPKGTASEKIGANSSNNALVHQNVSVAQEHDSIPRSPAHQVELSEGINSPPALNPGRSHFIHPEVEVPHREGQKQEVGQRQSASHLSGALTHLKSDDDPMPHTGPQNTRHSLQDKAQSPAQEKTLQLPVSMSEDGAQVFSENSLAHLQNEHQPSEQQSIQPQQQHTTQSPTSHCHPQRSSQQVNQNTQPNNSLLPTDHDPHQSSSSPQCSPSSGQHLSHPTPRLPSQLSPADNRDQLPSDPTSRKDMQSSATAPTNTAMISEPSNCIYKHQDFNPNHQPTVVLGNNQDMQAQRGPESAHITTTPQYSEGQANGAMGPYVQGSHQHLSQRNMTRPVTPSAHHTYDSHTKKPLHNNTAQHPTYHQQGGPPYSYHMQGQHHSQSHPLYPPHQYQQQHYYPQLQPQAQVQNQVNSKGRYPLDEWHQPHYQPHQSIQPSVFLPVPSVRGHLKESSISAIGTEGPRGATLVSPGRLPEAGPHSGGPCDGKSDTREGLIGCSSNAVCSPTKTVHKENLEQPESPKEILDLDSHNAASQHRSTQAAAHQRSAMAGYMYGPRAVHPGMQQGGIPPPHLMPGANAVRYPGQPYLDPGCYVAQRPHPHLMEALQRPQQLPYSPGQTCMAMYRPPRAAGHFQGMMLQQRGLPPEHLIHPRQQMTTTPGGSSSKY</sequence>
<evidence type="ECO:0000259" key="4">
    <source>
        <dbReference type="PROSITE" id="PS50014"/>
    </source>
</evidence>
<feature type="compositionally biased region" description="Low complexity" evidence="3">
    <location>
        <begin position="693"/>
        <end position="703"/>
    </location>
</feature>
<feature type="region of interest" description="Disordered" evidence="3">
    <location>
        <begin position="956"/>
        <end position="988"/>
    </location>
</feature>